<dbReference type="Gene3D" id="3.10.290.10">
    <property type="entry name" value="RNA-binding S4 domain"/>
    <property type="match status" value="1"/>
</dbReference>
<keyword evidence="2 4" id="KW-0694">RNA-binding</keyword>
<dbReference type="CDD" id="cd02870">
    <property type="entry name" value="PseudoU_synth_RsuA_like"/>
    <property type="match status" value="1"/>
</dbReference>
<dbReference type="Pfam" id="PF00849">
    <property type="entry name" value="PseudoU_synth_2"/>
    <property type="match status" value="1"/>
</dbReference>
<dbReference type="STRING" id="112901.SAMN04488500_105177"/>
<dbReference type="InterPro" id="IPR036986">
    <property type="entry name" value="S4_RNA-bd_sf"/>
</dbReference>
<dbReference type="GO" id="GO:0120159">
    <property type="term" value="F:rRNA pseudouridine synthase activity"/>
    <property type="evidence" value="ECO:0007669"/>
    <property type="project" value="UniProtKB-ARBA"/>
</dbReference>
<accession>A0A1W2A9U6</accession>
<organism evidence="7 8">
    <name type="scientific">Sporomusa malonica</name>
    <dbReference type="NCBI Taxonomy" id="112901"/>
    <lineage>
        <taxon>Bacteria</taxon>
        <taxon>Bacillati</taxon>
        <taxon>Bacillota</taxon>
        <taxon>Negativicutes</taxon>
        <taxon>Selenomonadales</taxon>
        <taxon>Sporomusaceae</taxon>
        <taxon>Sporomusa</taxon>
    </lineage>
</organism>
<dbReference type="AlphaFoldDB" id="A0A1W2A9U6"/>
<dbReference type="PANTHER" id="PTHR47683">
    <property type="entry name" value="PSEUDOURIDINE SYNTHASE FAMILY PROTEIN-RELATED"/>
    <property type="match status" value="1"/>
</dbReference>
<dbReference type="InterPro" id="IPR020094">
    <property type="entry name" value="TruA/RsuA/RluB/E/F_N"/>
</dbReference>
<dbReference type="FunFam" id="3.30.70.1560:FF:000001">
    <property type="entry name" value="Pseudouridine synthase"/>
    <property type="match status" value="1"/>
</dbReference>
<dbReference type="PANTHER" id="PTHR47683:SF2">
    <property type="entry name" value="RNA-BINDING S4 DOMAIN-CONTAINING PROTEIN"/>
    <property type="match status" value="1"/>
</dbReference>
<evidence type="ECO:0000256" key="5">
    <source>
        <dbReference type="RuleBase" id="RU003887"/>
    </source>
</evidence>
<dbReference type="InterPro" id="IPR020103">
    <property type="entry name" value="PsdUridine_synth_cat_dom_sf"/>
</dbReference>
<dbReference type="SUPFAM" id="SSF55120">
    <property type="entry name" value="Pseudouridine synthase"/>
    <property type="match status" value="1"/>
</dbReference>
<dbReference type="GO" id="GO:0005829">
    <property type="term" value="C:cytosol"/>
    <property type="evidence" value="ECO:0007669"/>
    <property type="project" value="UniProtKB-ARBA"/>
</dbReference>
<evidence type="ECO:0000256" key="3">
    <source>
        <dbReference type="ARBA" id="ARBA00023235"/>
    </source>
</evidence>
<dbReference type="Proteomes" id="UP000192738">
    <property type="component" value="Unassembled WGS sequence"/>
</dbReference>
<dbReference type="InterPro" id="IPR006145">
    <property type="entry name" value="PsdUridine_synth_RsuA/RluA"/>
</dbReference>
<dbReference type="FunFam" id="3.10.290.10:FF:000003">
    <property type="entry name" value="Pseudouridine synthase"/>
    <property type="match status" value="1"/>
</dbReference>
<dbReference type="NCBIfam" id="TIGR00093">
    <property type="entry name" value="pseudouridine synthase"/>
    <property type="match status" value="1"/>
</dbReference>
<dbReference type="GO" id="GO:0000455">
    <property type="term" value="P:enzyme-directed rRNA pseudouridine synthesis"/>
    <property type="evidence" value="ECO:0007669"/>
    <property type="project" value="UniProtKB-ARBA"/>
</dbReference>
<dbReference type="CDD" id="cd00165">
    <property type="entry name" value="S4"/>
    <property type="match status" value="1"/>
</dbReference>
<dbReference type="Gene3D" id="3.30.70.580">
    <property type="entry name" value="Pseudouridine synthase I, catalytic domain, N-terminal subdomain"/>
    <property type="match status" value="1"/>
</dbReference>
<dbReference type="InterPro" id="IPR000748">
    <property type="entry name" value="PsdUridine_synth_RsuA/RluB/E/F"/>
</dbReference>
<evidence type="ECO:0000256" key="4">
    <source>
        <dbReference type="PROSITE-ProRule" id="PRU00182"/>
    </source>
</evidence>
<keyword evidence="8" id="KW-1185">Reference proteome</keyword>
<dbReference type="RefSeq" id="WP_084575102.1">
    <property type="nucleotide sequence ID" value="NZ_CP155572.1"/>
</dbReference>
<evidence type="ECO:0000256" key="1">
    <source>
        <dbReference type="ARBA" id="ARBA00008348"/>
    </source>
</evidence>
<dbReference type="SUPFAM" id="SSF55174">
    <property type="entry name" value="Alpha-L RNA-binding motif"/>
    <property type="match status" value="1"/>
</dbReference>
<name>A0A1W2A9U6_9FIRM</name>
<dbReference type="Pfam" id="PF01479">
    <property type="entry name" value="S4"/>
    <property type="match status" value="1"/>
</dbReference>
<keyword evidence="3 5" id="KW-0413">Isomerase</keyword>
<dbReference type="EMBL" id="FWXI01000005">
    <property type="protein sequence ID" value="SMC57436.1"/>
    <property type="molecule type" value="Genomic_DNA"/>
</dbReference>
<dbReference type="GO" id="GO:0003723">
    <property type="term" value="F:RNA binding"/>
    <property type="evidence" value="ECO:0007669"/>
    <property type="project" value="UniProtKB-KW"/>
</dbReference>
<evidence type="ECO:0000259" key="6">
    <source>
        <dbReference type="SMART" id="SM00363"/>
    </source>
</evidence>
<protein>
    <recommendedName>
        <fullName evidence="5">Pseudouridine synthase</fullName>
        <ecNumber evidence="5">5.4.99.-</ecNumber>
    </recommendedName>
</protein>
<sequence length="244" mass="27452">MLERLQKVIAQAGIASRRDAEELITAGRVTVNGKVVTELGTKIDSRRARVTVDGKPLKAEKYVYILLNKPKGVVTTLEDPRGRKTVADIVAKIPERIYPVGRLDYNTEGLLIMTNDGDVTHALTHPSHEIAKTYLAKVQGFPPEDKLDRLRVGIKLEDGVTAPAKINVVDIDREKELTTLEIIIYEGKNRQIRRMCEAIGYPVKNLKRVQYAFLTLEGLRRGQYRQLLASEVEELKRLGKKKNG</sequence>
<dbReference type="InterPro" id="IPR042092">
    <property type="entry name" value="PsdUridine_s_RsuA/RluB/E/F_cat"/>
</dbReference>
<dbReference type="SMART" id="SM00363">
    <property type="entry name" value="S4"/>
    <property type="match status" value="1"/>
</dbReference>
<gene>
    <name evidence="7" type="ORF">SAMN04488500_105177</name>
</gene>
<dbReference type="PROSITE" id="PS01149">
    <property type="entry name" value="PSI_RSU"/>
    <property type="match status" value="1"/>
</dbReference>
<dbReference type="InterPro" id="IPR018496">
    <property type="entry name" value="PsdUridine_synth_RsuA/RluB_CS"/>
</dbReference>
<evidence type="ECO:0000313" key="8">
    <source>
        <dbReference type="Proteomes" id="UP000192738"/>
    </source>
</evidence>
<dbReference type="OrthoDB" id="9807213at2"/>
<dbReference type="EC" id="5.4.99.-" evidence="5"/>
<dbReference type="Gene3D" id="3.30.70.1560">
    <property type="entry name" value="Alpha-L RNA-binding motif"/>
    <property type="match status" value="1"/>
</dbReference>
<dbReference type="InterPro" id="IPR050343">
    <property type="entry name" value="RsuA_PseudoU_synthase"/>
</dbReference>
<proteinExistence type="inferred from homology"/>
<feature type="domain" description="RNA-binding S4" evidence="6">
    <location>
        <begin position="3"/>
        <end position="65"/>
    </location>
</feature>
<evidence type="ECO:0000256" key="2">
    <source>
        <dbReference type="ARBA" id="ARBA00022884"/>
    </source>
</evidence>
<dbReference type="PROSITE" id="PS50889">
    <property type="entry name" value="S4"/>
    <property type="match status" value="1"/>
</dbReference>
<evidence type="ECO:0000313" key="7">
    <source>
        <dbReference type="EMBL" id="SMC57436.1"/>
    </source>
</evidence>
<reference evidence="7 8" key="1">
    <citation type="submission" date="2017-04" db="EMBL/GenBank/DDBJ databases">
        <authorList>
            <person name="Afonso C.L."/>
            <person name="Miller P.J."/>
            <person name="Scott M.A."/>
            <person name="Spackman E."/>
            <person name="Goraichik I."/>
            <person name="Dimitrov K.M."/>
            <person name="Suarez D.L."/>
            <person name="Swayne D.E."/>
        </authorList>
    </citation>
    <scope>NUCLEOTIDE SEQUENCE [LARGE SCALE GENOMIC DNA]</scope>
    <source>
        <strain evidence="7 8">DSM 5090</strain>
    </source>
</reference>
<dbReference type="InterPro" id="IPR002942">
    <property type="entry name" value="S4_RNA-bd"/>
</dbReference>
<comment type="similarity">
    <text evidence="1 5">Belongs to the pseudouridine synthase RsuA family.</text>
</comment>